<dbReference type="PROSITE" id="PS00671">
    <property type="entry name" value="D_2_HYDROXYACID_DH_3"/>
    <property type="match status" value="1"/>
</dbReference>
<dbReference type="SUPFAM" id="SSF52283">
    <property type="entry name" value="Formate/glycerate dehydrogenase catalytic domain-like"/>
    <property type="match status" value="1"/>
</dbReference>
<name>A0A7I9VLW9_9BACT</name>
<dbReference type="Gene3D" id="3.40.50.720">
    <property type="entry name" value="NAD(P)-binding Rossmann-like Domain"/>
    <property type="match status" value="2"/>
</dbReference>
<dbReference type="GO" id="GO:0005829">
    <property type="term" value="C:cytosol"/>
    <property type="evidence" value="ECO:0007669"/>
    <property type="project" value="TreeGrafter"/>
</dbReference>
<dbReference type="Pfam" id="PF02826">
    <property type="entry name" value="2-Hacid_dh_C"/>
    <property type="match status" value="1"/>
</dbReference>
<accession>A0A7I9VLW9</accession>
<evidence type="ECO:0000259" key="6">
    <source>
        <dbReference type="Pfam" id="PF02826"/>
    </source>
</evidence>
<dbReference type="Pfam" id="PF00389">
    <property type="entry name" value="2-Hacid_dh"/>
    <property type="match status" value="1"/>
</dbReference>
<dbReference type="GO" id="GO:0016618">
    <property type="term" value="F:hydroxypyruvate reductase [NAD(P)H] activity"/>
    <property type="evidence" value="ECO:0007669"/>
    <property type="project" value="TreeGrafter"/>
</dbReference>
<comment type="caution">
    <text evidence="7">The sequence shown here is derived from an EMBL/GenBank/DDBJ whole genome shotgun (WGS) entry which is preliminary data.</text>
</comment>
<evidence type="ECO:0000313" key="7">
    <source>
        <dbReference type="EMBL" id="GEJ57391.1"/>
    </source>
</evidence>
<dbReference type="InterPro" id="IPR006140">
    <property type="entry name" value="D-isomer_DH_NAD-bd"/>
</dbReference>
<evidence type="ECO:0000259" key="5">
    <source>
        <dbReference type="Pfam" id="PF00389"/>
    </source>
</evidence>
<dbReference type="InterPro" id="IPR029753">
    <property type="entry name" value="D-isomer_DH_CS"/>
</dbReference>
<feature type="domain" description="D-isomer specific 2-hydroxyacid dehydrogenase catalytic" evidence="5">
    <location>
        <begin position="28"/>
        <end position="316"/>
    </location>
</feature>
<feature type="domain" description="D-isomer specific 2-hydroxyacid dehydrogenase NAD-binding" evidence="6">
    <location>
        <begin position="112"/>
        <end position="285"/>
    </location>
</feature>
<dbReference type="InterPro" id="IPR036291">
    <property type="entry name" value="NAD(P)-bd_dom_sf"/>
</dbReference>
<dbReference type="EMBL" id="BJTG01000004">
    <property type="protein sequence ID" value="GEJ57391.1"/>
    <property type="molecule type" value="Genomic_DNA"/>
</dbReference>
<keyword evidence="2 4" id="KW-0560">Oxidoreductase</keyword>
<dbReference type="SUPFAM" id="SSF51735">
    <property type="entry name" value="NAD(P)-binding Rossmann-fold domains"/>
    <property type="match status" value="1"/>
</dbReference>
<dbReference type="GO" id="GO:0030267">
    <property type="term" value="F:glyoxylate reductase (NADPH) activity"/>
    <property type="evidence" value="ECO:0007669"/>
    <property type="project" value="TreeGrafter"/>
</dbReference>
<keyword evidence="8" id="KW-1185">Reference proteome</keyword>
<organism evidence="7 8">
    <name type="scientific">Anaeromyxobacter diazotrophicus</name>
    <dbReference type="NCBI Taxonomy" id="2590199"/>
    <lineage>
        <taxon>Bacteria</taxon>
        <taxon>Pseudomonadati</taxon>
        <taxon>Myxococcota</taxon>
        <taxon>Myxococcia</taxon>
        <taxon>Myxococcales</taxon>
        <taxon>Cystobacterineae</taxon>
        <taxon>Anaeromyxobacteraceae</taxon>
        <taxon>Anaeromyxobacter</taxon>
    </lineage>
</organism>
<keyword evidence="3" id="KW-0520">NAD</keyword>
<comment type="similarity">
    <text evidence="1 4">Belongs to the D-isomer specific 2-hydroxyacid dehydrogenase family.</text>
</comment>
<dbReference type="FunFam" id="3.40.50.720:FF:000203">
    <property type="entry name" value="D-3-phosphoglycerate dehydrogenase (SerA)"/>
    <property type="match status" value="1"/>
</dbReference>
<dbReference type="AlphaFoldDB" id="A0A7I9VLW9"/>
<evidence type="ECO:0000256" key="2">
    <source>
        <dbReference type="ARBA" id="ARBA00023002"/>
    </source>
</evidence>
<evidence type="ECO:0000256" key="4">
    <source>
        <dbReference type="RuleBase" id="RU003719"/>
    </source>
</evidence>
<evidence type="ECO:0000256" key="1">
    <source>
        <dbReference type="ARBA" id="ARBA00005854"/>
    </source>
</evidence>
<reference evidence="8" key="1">
    <citation type="journal article" date="2020" name="Appl. Environ. Microbiol.">
        <title>Diazotrophic Anaeromyxobacter Isolates from Soils.</title>
        <authorList>
            <person name="Masuda Y."/>
            <person name="Yamanaka H."/>
            <person name="Xu Z.X."/>
            <person name="Shiratori Y."/>
            <person name="Aono T."/>
            <person name="Amachi S."/>
            <person name="Senoo K."/>
            <person name="Itoh H."/>
        </authorList>
    </citation>
    <scope>NUCLEOTIDE SEQUENCE [LARGE SCALE GENOMIC DNA]</scope>
    <source>
        <strain evidence="8">R267</strain>
    </source>
</reference>
<dbReference type="GO" id="GO:0051287">
    <property type="term" value="F:NAD binding"/>
    <property type="evidence" value="ECO:0007669"/>
    <property type="project" value="InterPro"/>
</dbReference>
<proteinExistence type="inferred from homology"/>
<dbReference type="PANTHER" id="PTHR10996:SF283">
    <property type="entry name" value="GLYOXYLATE_HYDROXYPYRUVATE REDUCTASE B"/>
    <property type="match status" value="1"/>
</dbReference>
<dbReference type="InterPro" id="IPR006139">
    <property type="entry name" value="D-isomer_2_OHA_DH_cat_dom"/>
</dbReference>
<sequence>MTAPARPLLYLVRALPGAELAPLRASFEVRGGEPHPPARDRLLAEAREAAALVVTYLDRVDAALLEALPRLRHVASYGVGLNHVDLAACRARGVVVTNTPDVVTDATADLTLALLLAAARRVAEGDRVVRAGGWTTVDPGWMLGTEVTGKTLGIVGFGRIGQAVARRAAGFSLRILYAAPREVAFPGAERVELDALLARSDFVSLNVPLTPGTENLLSRERLFAMKRGAILVNTARGAVVDEAALAEALASGHLAAAGLDVFRDEPRVPQALLARENAVLTPHLGSGTRETRAAMTRMVLADVLRVGRGEAPLHPVP</sequence>
<dbReference type="InterPro" id="IPR050223">
    <property type="entry name" value="D-isomer_2-hydroxyacid_DH"/>
</dbReference>
<dbReference type="Proteomes" id="UP000503640">
    <property type="component" value="Unassembled WGS sequence"/>
</dbReference>
<evidence type="ECO:0000313" key="8">
    <source>
        <dbReference type="Proteomes" id="UP000503640"/>
    </source>
</evidence>
<evidence type="ECO:0000256" key="3">
    <source>
        <dbReference type="ARBA" id="ARBA00023027"/>
    </source>
</evidence>
<gene>
    <name evidence="7" type="ORF">AMYX_21320</name>
</gene>
<dbReference type="PANTHER" id="PTHR10996">
    <property type="entry name" value="2-HYDROXYACID DEHYDROGENASE-RELATED"/>
    <property type="match status" value="1"/>
</dbReference>
<dbReference type="PROSITE" id="PS00670">
    <property type="entry name" value="D_2_HYDROXYACID_DH_2"/>
    <property type="match status" value="1"/>
</dbReference>
<dbReference type="RefSeq" id="WP_176064852.1">
    <property type="nucleotide sequence ID" value="NZ_BJTG01000004.1"/>
</dbReference>
<protein>
    <submittedName>
        <fullName evidence="7">D-glycerate dehydrogenase</fullName>
    </submittedName>
</protein>